<dbReference type="NCBIfam" id="TIGR00765">
    <property type="entry name" value="yihY_not_rbn"/>
    <property type="match status" value="1"/>
</dbReference>
<accession>A0ABU9D0V4</accession>
<dbReference type="PANTHER" id="PTHR30213:SF0">
    <property type="entry name" value="UPF0761 MEMBRANE PROTEIN YIHY"/>
    <property type="match status" value="1"/>
</dbReference>
<reference evidence="8 9" key="1">
    <citation type="submission" date="2024-03" db="EMBL/GenBank/DDBJ databases">
        <title>Rhodococcus navarretei sp. nov. and Pseudarthrobacter quantumdoti sp. nov., two new species with the ability to biosynthesize Quantum Dots isolated from soil samples at Union Glacier, Antarctica.</title>
        <authorList>
            <person name="Vargas M."/>
        </authorList>
    </citation>
    <scope>NUCLEOTIDE SEQUENCE [LARGE SCALE GENOMIC DNA]</scope>
    <source>
        <strain evidence="8 9">EXRC-4A-4</strain>
    </source>
</reference>
<comment type="subcellular location">
    <subcellularLocation>
        <location evidence="1">Cell membrane</location>
        <topology evidence="1">Multi-pass membrane protein</topology>
    </subcellularLocation>
</comment>
<proteinExistence type="predicted"/>
<dbReference type="InterPro" id="IPR017039">
    <property type="entry name" value="Virul_fac_BrkB"/>
</dbReference>
<dbReference type="Pfam" id="PF03631">
    <property type="entry name" value="Virul_fac_BrkB"/>
    <property type="match status" value="1"/>
</dbReference>
<evidence type="ECO:0000256" key="4">
    <source>
        <dbReference type="ARBA" id="ARBA00022989"/>
    </source>
</evidence>
<comment type="caution">
    <text evidence="8">The sequence shown here is derived from an EMBL/GenBank/DDBJ whole genome shotgun (WGS) entry which is preliminary data.</text>
</comment>
<keyword evidence="5 7" id="KW-0472">Membrane</keyword>
<dbReference type="PANTHER" id="PTHR30213">
    <property type="entry name" value="INNER MEMBRANE PROTEIN YHJD"/>
    <property type="match status" value="1"/>
</dbReference>
<keyword evidence="3 7" id="KW-0812">Transmembrane</keyword>
<feature type="transmembrane region" description="Helical" evidence="7">
    <location>
        <begin position="450"/>
        <end position="477"/>
    </location>
</feature>
<keyword evidence="4 7" id="KW-1133">Transmembrane helix</keyword>
<feature type="compositionally biased region" description="Basic and acidic residues" evidence="6">
    <location>
        <begin position="312"/>
        <end position="341"/>
    </location>
</feature>
<dbReference type="RefSeq" id="WP_314145773.1">
    <property type="nucleotide sequence ID" value="NZ_JBBPCN010000001.1"/>
</dbReference>
<feature type="compositionally biased region" description="Basic and acidic residues" evidence="6">
    <location>
        <begin position="357"/>
        <end position="372"/>
    </location>
</feature>
<feature type="transmembrane region" description="Helical" evidence="7">
    <location>
        <begin position="237"/>
        <end position="261"/>
    </location>
</feature>
<evidence type="ECO:0000313" key="9">
    <source>
        <dbReference type="Proteomes" id="UP001456513"/>
    </source>
</evidence>
<evidence type="ECO:0000256" key="7">
    <source>
        <dbReference type="SAM" id="Phobius"/>
    </source>
</evidence>
<evidence type="ECO:0000256" key="5">
    <source>
        <dbReference type="ARBA" id="ARBA00023136"/>
    </source>
</evidence>
<feature type="transmembrane region" description="Helical" evidence="7">
    <location>
        <begin position="116"/>
        <end position="140"/>
    </location>
</feature>
<evidence type="ECO:0000256" key="3">
    <source>
        <dbReference type="ARBA" id="ARBA00022692"/>
    </source>
</evidence>
<dbReference type="Proteomes" id="UP001456513">
    <property type="component" value="Unassembled WGS sequence"/>
</dbReference>
<organism evidence="8 9">
    <name type="scientific">Rhodococcus navarretei</name>
    <dbReference type="NCBI Taxonomy" id="3128981"/>
    <lineage>
        <taxon>Bacteria</taxon>
        <taxon>Bacillati</taxon>
        <taxon>Actinomycetota</taxon>
        <taxon>Actinomycetes</taxon>
        <taxon>Mycobacteriales</taxon>
        <taxon>Nocardiaceae</taxon>
        <taxon>Rhodococcus</taxon>
    </lineage>
</organism>
<dbReference type="InterPro" id="IPR009937">
    <property type="entry name" value="Phage_holin_3_6"/>
</dbReference>
<name>A0ABU9D0V4_9NOCA</name>
<feature type="transmembrane region" description="Helical" evidence="7">
    <location>
        <begin position="483"/>
        <end position="506"/>
    </location>
</feature>
<protein>
    <submittedName>
        <fullName evidence="8">YhjD/YihY/BrkB family envelope integrity protein</fullName>
    </submittedName>
</protein>
<feature type="region of interest" description="Disordered" evidence="6">
    <location>
        <begin position="1"/>
        <end position="25"/>
    </location>
</feature>
<gene>
    <name evidence="8" type="ORF">AABD04_20535</name>
</gene>
<keyword evidence="9" id="KW-1185">Reference proteome</keyword>
<evidence type="ECO:0000313" key="8">
    <source>
        <dbReference type="EMBL" id="MEK8073238.1"/>
    </source>
</evidence>
<feature type="transmembrane region" description="Helical" evidence="7">
    <location>
        <begin position="206"/>
        <end position="225"/>
    </location>
</feature>
<feature type="region of interest" description="Disordered" evidence="6">
    <location>
        <begin position="311"/>
        <end position="414"/>
    </location>
</feature>
<feature type="transmembrane region" description="Helical" evidence="7">
    <location>
        <begin position="52"/>
        <end position="78"/>
    </location>
</feature>
<dbReference type="EMBL" id="JBBPCN010000001">
    <property type="protein sequence ID" value="MEK8073238.1"/>
    <property type="molecule type" value="Genomic_DNA"/>
</dbReference>
<evidence type="ECO:0000256" key="2">
    <source>
        <dbReference type="ARBA" id="ARBA00022475"/>
    </source>
</evidence>
<feature type="compositionally biased region" description="Polar residues" evidence="6">
    <location>
        <begin position="378"/>
        <end position="399"/>
    </location>
</feature>
<keyword evidence="2" id="KW-1003">Cell membrane</keyword>
<evidence type="ECO:0000256" key="6">
    <source>
        <dbReference type="SAM" id="MobiDB-lite"/>
    </source>
</evidence>
<dbReference type="Pfam" id="PF07332">
    <property type="entry name" value="Phage_holin_3_6"/>
    <property type="match status" value="1"/>
</dbReference>
<evidence type="ECO:0000256" key="1">
    <source>
        <dbReference type="ARBA" id="ARBA00004651"/>
    </source>
</evidence>
<sequence>MSENDDVPSAPVDADPDDPRKADSPTELTKTSWLFVLRKTAREFSRDQCTDLAAALTYYAVLSLFPAVLAIVSLLGVFGQGQATVDGVLQIVSDLGPSSAVETLREPITQLVSAPAAGFALVTGVAGALWSASGYVGAFGRAMNRMYEVEEGRPVWKLRPVLLLVTVAALVLIALAAVMLAVSGPVAAAVGDAVGLGDTALTVWNIARWPVVLVIVVLAVALLYYATPNIQQPKFRWISSGAVVAIVVWVAATILFGFYVANFGSYNKTYGSLAGAIVFLLWLWITNLALLFGAELDSELERGRQLQAGMVAEERLQLPPRDTRVSEKNEEKDAAAVDDGRRLRHQHATAHSSGAGQRDDRHNRTTHGDEKPLPVPVSGSSTGGDITSNQHMQGETMNAHSGPPSEEARTSAADLSTVQLVERLTDQVSTLVRSEIRSGLEEVKSKGTRLGIGIGITGAGALLLFFGLATLIATAVLGLATVLSAWLAALIVAAAVLVVGGVLAAVGTSRAKNAVPPVPAETVASVNDDITAIKKGIR</sequence>
<feature type="transmembrane region" description="Helical" evidence="7">
    <location>
        <begin position="273"/>
        <end position="294"/>
    </location>
</feature>
<feature type="transmembrane region" description="Helical" evidence="7">
    <location>
        <begin position="161"/>
        <end position="186"/>
    </location>
</feature>